<gene>
    <name evidence="1" type="ORF">G8S53_05720</name>
</gene>
<evidence type="ECO:0000313" key="2">
    <source>
        <dbReference type="Proteomes" id="UP000813637"/>
    </source>
</evidence>
<sequence length="256" mass="28632">MSGLDHKLFAIKDACNVFLKQKTKKGAETVLYSEYANTSELGFSSDRVYAKAKGVNKIAFDHNKKGHFKLEMEVFSLDWLPILLGGAFVEGDKEVMKREVLTVKDNSVTMTGTPAKGTLEVFLLNADGFTHKKKIDATTLASQGKYSISDKTLKFSSEDVSDGDKIGVYYLENKSKNVKSFTINAKKYPVNYEIFADTMLRNTEGLEEFIQLHIHNCKPKSNMTVNLDASNVAKINADFDLFADENDDMATYTIIE</sequence>
<reference evidence="1" key="2">
    <citation type="journal article" date="2021" name="Microorganisms">
        <title>Extensive Genome Exploration of Clostridium botulinum Group III Field Strains.</title>
        <authorList>
            <person name="Fillo S."/>
            <person name="Giordani F."/>
            <person name="Tonon E."/>
            <person name="Drigo I."/>
            <person name="Anselmo A."/>
            <person name="Fortunato A."/>
            <person name="Lista F."/>
            <person name="Bano L."/>
        </authorList>
    </citation>
    <scope>NUCLEOTIDE SEQUENCE</scope>
    <source>
        <strain evidence="1">IZSVe-TV_9877_3_12</strain>
    </source>
</reference>
<organism evidence="1 2">
    <name type="scientific">Clostridium botulinum C</name>
    <dbReference type="NCBI Taxonomy" id="36828"/>
    <lineage>
        <taxon>Bacteria</taxon>
        <taxon>Bacillati</taxon>
        <taxon>Bacillota</taxon>
        <taxon>Clostridia</taxon>
        <taxon>Eubacteriales</taxon>
        <taxon>Clostridiaceae</taxon>
        <taxon>Clostridium</taxon>
    </lineage>
</organism>
<name>A0A9Q3V9E4_CLOBO</name>
<accession>A0A9Q3V9E4</accession>
<dbReference type="EMBL" id="JAAMYB010000004">
    <property type="protein sequence ID" value="MCD3194790.1"/>
    <property type="molecule type" value="Genomic_DNA"/>
</dbReference>
<dbReference type="AlphaFoldDB" id="A0A9Q3V9E4"/>
<protein>
    <submittedName>
        <fullName evidence="1">Uncharacterized protein</fullName>
    </submittedName>
</protein>
<proteinExistence type="predicted"/>
<comment type="caution">
    <text evidence="1">The sequence shown here is derived from an EMBL/GenBank/DDBJ whole genome shotgun (WGS) entry which is preliminary data.</text>
</comment>
<dbReference type="Proteomes" id="UP000813637">
    <property type="component" value="Unassembled WGS sequence"/>
</dbReference>
<evidence type="ECO:0000313" key="1">
    <source>
        <dbReference type="EMBL" id="MCD3194790.1"/>
    </source>
</evidence>
<dbReference type="RefSeq" id="WP_039230777.1">
    <property type="nucleotide sequence ID" value="NZ_JAAMYB010000004.1"/>
</dbReference>
<reference evidence="1" key="1">
    <citation type="submission" date="2020-02" db="EMBL/GenBank/DDBJ databases">
        <authorList>
            <person name="Fillo S."/>
            <person name="Giordani F."/>
            <person name="Tonon E."/>
            <person name="Drigo I."/>
            <person name="Anselmo A."/>
            <person name="Fortunato A."/>
            <person name="Bano L."/>
            <person name="Lista F."/>
        </authorList>
    </citation>
    <scope>NUCLEOTIDE SEQUENCE</scope>
    <source>
        <strain evidence="1">IZSVe-TV_9877_3_12</strain>
    </source>
</reference>